<keyword evidence="7" id="KW-0328">Glycosyltransferase</keyword>
<evidence type="ECO:0000256" key="1">
    <source>
        <dbReference type="ARBA" id="ARBA00000915"/>
    </source>
</evidence>
<feature type="domain" description="ATP phosphoribosyltransferase catalytic" evidence="14">
    <location>
        <begin position="68"/>
        <end position="229"/>
    </location>
</feature>
<dbReference type="GO" id="GO:0003879">
    <property type="term" value="F:ATP phosphoribosyltransferase activity"/>
    <property type="evidence" value="ECO:0007669"/>
    <property type="project" value="UniProtKB-EC"/>
</dbReference>
<proteinExistence type="predicted"/>
<evidence type="ECO:0000256" key="10">
    <source>
        <dbReference type="ARBA" id="ARBA00022741"/>
    </source>
</evidence>
<evidence type="ECO:0000256" key="4">
    <source>
        <dbReference type="ARBA" id="ARBA00011946"/>
    </source>
</evidence>
<evidence type="ECO:0000256" key="13">
    <source>
        <dbReference type="ARBA" id="ARBA00023102"/>
    </source>
</evidence>
<dbReference type="AlphaFoldDB" id="A0A7S1CHR3"/>
<evidence type="ECO:0000256" key="11">
    <source>
        <dbReference type="ARBA" id="ARBA00022840"/>
    </source>
</evidence>
<dbReference type="InterPro" id="IPR001348">
    <property type="entry name" value="ATP_PRibTrfase_HisG"/>
</dbReference>
<evidence type="ECO:0000259" key="14">
    <source>
        <dbReference type="Pfam" id="PF01634"/>
    </source>
</evidence>
<keyword evidence="8" id="KW-0808">Transferase</keyword>
<evidence type="ECO:0000259" key="15">
    <source>
        <dbReference type="Pfam" id="PF08029"/>
    </source>
</evidence>
<evidence type="ECO:0000256" key="7">
    <source>
        <dbReference type="ARBA" id="ARBA00022676"/>
    </source>
</evidence>
<sequence length="309" mass="33233">MSGDGAAGGAGGGDDVDGPVIRLALPKGRMKDKVFDLLKESGISVELSNDRTYRPKFGLPGYDVKLLKPQNILGMLHTGTRDVGFGGLDWAQELGLADEIVEVLDTGMDPVRVVAAAPRADILEKGSAATPGNRRVIVASEYQNLTKEWIAKRGMDAEFFRAYGATEALPPDDVDLIVDNTATGSTLEANKLTIVDVVMHSTTRLFASRAAWEVPEKKARIQELALLLKSVLEARKRVMVTFNVMDGRLPALLAELGSDRLPTVSHLKDDAGFAVQLLCLRKESAVLIPKIIAGGGSSVVVTEVRQFIE</sequence>
<organism evidence="16">
    <name type="scientific">Bicosoecida sp. CB-2014</name>
    <dbReference type="NCBI Taxonomy" id="1486930"/>
    <lineage>
        <taxon>Eukaryota</taxon>
        <taxon>Sar</taxon>
        <taxon>Stramenopiles</taxon>
        <taxon>Bigyra</taxon>
        <taxon>Opalozoa</taxon>
        <taxon>Bicosoecida</taxon>
    </lineage>
</organism>
<evidence type="ECO:0000256" key="3">
    <source>
        <dbReference type="ARBA" id="ARBA00004667"/>
    </source>
</evidence>
<evidence type="ECO:0000256" key="5">
    <source>
        <dbReference type="ARBA" id="ARBA00022490"/>
    </source>
</evidence>
<keyword evidence="5" id="KW-0963">Cytoplasm</keyword>
<dbReference type="NCBIfam" id="TIGR03455">
    <property type="entry name" value="HisG_C-term"/>
    <property type="match status" value="1"/>
</dbReference>
<keyword evidence="6" id="KW-0028">Amino-acid biosynthesis</keyword>
<reference evidence="16" key="1">
    <citation type="submission" date="2021-01" db="EMBL/GenBank/DDBJ databases">
        <authorList>
            <person name="Corre E."/>
            <person name="Pelletier E."/>
            <person name="Niang G."/>
            <person name="Scheremetjew M."/>
            <person name="Finn R."/>
            <person name="Kale V."/>
            <person name="Holt S."/>
            <person name="Cochrane G."/>
            <person name="Meng A."/>
            <person name="Brown T."/>
            <person name="Cohen L."/>
        </authorList>
    </citation>
    <scope>NUCLEOTIDE SEQUENCE</scope>
    <source>
        <strain evidence="16">Ms1</strain>
    </source>
</reference>
<keyword evidence="10" id="KW-0547">Nucleotide-binding</keyword>
<dbReference type="InterPro" id="IPR013820">
    <property type="entry name" value="ATP_PRibTrfase_cat"/>
</dbReference>
<comment type="subcellular location">
    <subcellularLocation>
        <location evidence="2">Cytoplasm</location>
    </subcellularLocation>
</comment>
<keyword evidence="13" id="KW-0368">Histidine biosynthesis</keyword>
<accession>A0A7S1CHR3</accession>
<evidence type="ECO:0000256" key="12">
    <source>
        <dbReference type="ARBA" id="ARBA00022842"/>
    </source>
</evidence>
<dbReference type="InterPro" id="IPR015867">
    <property type="entry name" value="N-reg_PII/ATP_PRibTrfase_C"/>
</dbReference>
<gene>
    <name evidence="16" type="ORF">BSP0115_LOCUS11376</name>
</gene>
<evidence type="ECO:0000256" key="2">
    <source>
        <dbReference type="ARBA" id="ARBA00004496"/>
    </source>
</evidence>
<dbReference type="GO" id="GO:0005524">
    <property type="term" value="F:ATP binding"/>
    <property type="evidence" value="ECO:0007669"/>
    <property type="project" value="UniProtKB-KW"/>
</dbReference>
<comment type="pathway">
    <text evidence="3">Amino-acid biosynthesis; L-histidine biosynthesis; L-histidine from 5-phospho-alpha-D-ribose 1-diphosphate: step 1/9.</text>
</comment>
<dbReference type="InterPro" id="IPR013115">
    <property type="entry name" value="HisG_C"/>
</dbReference>
<dbReference type="GO" id="GO:0000287">
    <property type="term" value="F:magnesium ion binding"/>
    <property type="evidence" value="ECO:0007669"/>
    <property type="project" value="InterPro"/>
</dbReference>
<dbReference type="GO" id="GO:0005737">
    <property type="term" value="C:cytoplasm"/>
    <property type="evidence" value="ECO:0007669"/>
    <property type="project" value="UniProtKB-SubCell"/>
</dbReference>
<dbReference type="EMBL" id="HBFS01016852">
    <property type="protein sequence ID" value="CAD8918115.1"/>
    <property type="molecule type" value="Transcribed_RNA"/>
</dbReference>
<evidence type="ECO:0000256" key="6">
    <source>
        <dbReference type="ARBA" id="ARBA00022605"/>
    </source>
</evidence>
<dbReference type="Gene3D" id="3.30.70.120">
    <property type="match status" value="1"/>
</dbReference>
<dbReference type="SUPFAM" id="SSF53850">
    <property type="entry name" value="Periplasmic binding protein-like II"/>
    <property type="match status" value="1"/>
</dbReference>
<evidence type="ECO:0000256" key="8">
    <source>
        <dbReference type="ARBA" id="ARBA00022679"/>
    </source>
</evidence>
<dbReference type="GO" id="GO:0000105">
    <property type="term" value="P:L-histidine biosynthetic process"/>
    <property type="evidence" value="ECO:0007669"/>
    <property type="project" value="UniProtKB-UniPathway"/>
</dbReference>
<evidence type="ECO:0000256" key="9">
    <source>
        <dbReference type="ARBA" id="ARBA00022723"/>
    </source>
</evidence>
<keyword evidence="9" id="KW-0479">Metal-binding</keyword>
<dbReference type="Pfam" id="PF08029">
    <property type="entry name" value="HisG_C"/>
    <property type="match status" value="1"/>
</dbReference>
<dbReference type="InterPro" id="IPR011322">
    <property type="entry name" value="N-reg_PII-like_a/b"/>
</dbReference>
<dbReference type="PANTHER" id="PTHR21403:SF10">
    <property type="entry name" value="ATP PHOSPHORIBOSYLTRANSFERASE"/>
    <property type="match status" value="1"/>
</dbReference>
<dbReference type="SUPFAM" id="SSF54913">
    <property type="entry name" value="GlnB-like"/>
    <property type="match status" value="1"/>
</dbReference>
<protein>
    <recommendedName>
        <fullName evidence="4">ATP phosphoribosyltransferase</fullName>
        <ecNumber evidence="4">2.4.2.17</ecNumber>
    </recommendedName>
</protein>
<name>A0A7S1CHR3_9STRA</name>
<dbReference type="NCBIfam" id="TIGR00070">
    <property type="entry name" value="hisG"/>
    <property type="match status" value="1"/>
</dbReference>
<dbReference type="EC" id="2.4.2.17" evidence="4"/>
<feature type="domain" description="Histidine biosynthesis HisG C-terminal" evidence="15">
    <location>
        <begin position="234"/>
        <end position="305"/>
    </location>
</feature>
<keyword evidence="11" id="KW-0067">ATP-binding</keyword>
<comment type="catalytic activity">
    <reaction evidence="1">
        <text>1-(5-phospho-beta-D-ribosyl)-ATP + diphosphate = 5-phospho-alpha-D-ribose 1-diphosphate + ATP</text>
        <dbReference type="Rhea" id="RHEA:18473"/>
        <dbReference type="ChEBI" id="CHEBI:30616"/>
        <dbReference type="ChEBI" id="CHEBI:33019"/>
        <dbReference type="ChEBI" id="CHEBI:58017"/>
        <dbReference type="ChEBI" id="CHEBI:73183"/>
        <dbReference type="EC" id="2.4.2.17"/>
    </reaction>
</comment>
<dbReference type="PANTHER" id="PTHR21403">
    <property type="entry name" value="ATP PHOSPHORIBOSYLTRANSFERASE ATP-PRTASE"/>
    <property type="match status" value="1"/>
</dbReference>
<dbReference type="Gene3D" id="3.40.190.10">
    <property type="entry name" value="Periplasmic binding protein-like II"/>
    <property type="match status" value="2"/>
</dbReference>
<evidence type="ECO:0000313" key="16">
    <source>
        <dbReference type="EMBL" id="CAD8918115.1"/>
    </source>
</evidence>
<dbReference type="Pfam" id="PF01634">
    <property type="entry name" value="HisG"/>
    <property type="match status" value="1"/>
</dbReference>
<dbReference type="UniPathway" id="UPA00031">
    <property type="reaction ID" value="UER00006"/>
</dbReference>
<keyword evidence="12" id="KW-0460">Magnesium</keyword>